<gene>
    <name evidence="1" type="ORF">BSK51_21690</name>
</gene>
<name>A0ABX3HDG2_9BACL</name>
<dbReference type="RefSeq" id="WP_076300241.1">
    <property type="nucleotide sequence ID" value="NZ_MPTD01000015.1"/>
</dbReference>
<sequence length="166" mass="20040">MDEKPKYLDYLDYIYYLDCQLENVKAYTLLLRIFSELDEEEYQLSVQMVISLEQKIENCRDYLHRNELEDRFDPKNDALHGKTIKKLHKHINILFKPGYFVDPLKEKLYPNIGQIYDRLQLSRIYNSFETLREKQQNIIIKAKRAFEIQGKTTLNTLTDYPVYFVN</sequence>
<accession>A0ABX3HDG2</accession>
<dbReference type="EMBL" id="MPTD01000015">
    <property type="protein sequence ID" value="OMD48546.1"/>
    <property type="molecule type" value="Genomic_DNA"/>
</dbReference>
<reference evidence="1 2" key="1">
    <citation type="submission" date="2016-10" db="EMBL/GenBank/DDBJ databases">
        <title>Paenibacillus species isolates.</title>
        <authorList>
            <person name="Beno S.M."/>
        </authorList>
    </citation>
    <scope>NUCLEOTIDE SEQUENCE [LARGE SCALE GENOMIC DNA]</scope>
    <source>
        <strain evidence="1 2">FSL R5-0923</strain>
    </source>
</reference>
<protein>
    <submittedName>
        <fullName evidence="1">Uncharacterized protein</fullName>
    </submittedName>
</protein>
<evidence type="ECO:0000313" key="1">
    <source>
        <dbReference type="EMBL" id="OMD48546.1"/>
    </source>
</evidence>
<dbReference type="Proteomes" id="UP000187313">
    <property type="component" value="Unassembled WGS sequence"/>
</dbReference>
<proteinExistence type="predicted"/>
<evidence type="ECO:0000313" key="2">
    <source>
        <dbReference type="Proteomes" id="UP000187313"/>
    </source>
</evidence>
<organism evidence="1 2">
    <name type="scientific">Paenibacillus odorifer</name>
    <dbReference type="NCBI Taxonomy" id="189426"/>
    <lineage>
        <taxon>Bacteria</taxon>
        <taxon>Bacillati</taxon>
        <taxon>Bacillota</taxon>
        <taxon>Bacilli</taxon>
        <taxon>Bacillales</taxon>
        <taxon>Paenibacillaceae</taxon>
        <taxon>Paenibacillus</taxon>
    </lineage>
</organism>
<keyword evidence="2" id="KW-1185">Reference proteome</keyword>
<comment type="caution">
    <text evidence="1">The sequence shown here is derived from an EMBL/GenBank/DDBJ whole genome shotgun (WGS) entry which is preliminary data.</text>
</comment>